<reference evidence="3" key="1">
    <citation type="submission" date="2019-03" db="EMBL/GenBank/DDBJ databases">
        <authorList>
            <person name="Mank J."/>
            <person name="Almeida P."/>
        </authorList>
    </citation>
    <scope>NUCLEOTIDE SEQUENCE</scope>
    <source>
        <strain evidence="3">78183</strain>
    </source>
</reference>
<sequence length="203" mass="23090">MAGERKRILVGLVVAMILGIAVYFRLWTIDYAISSDDAELIRRQFDLANREAMDESAEWRMKYDEEVERSAKCDKQLIEIKQKVEDAASINQQLVMLQKENMAPGWKDGSHKKRAGGFKVKVSVKNRQGPEVQEKGRHHGKTADISHSSSSLKSNTVVHRAFIKIIVNEDCDASRCTSSSKRKCGYDLHLKETHFHGVSGRWM</sequence>
<proteinExistence type="predicted"/>
<dbReference type="PANTHER" id="PTHR37215">
    <property type="entry name" value="ACYL-COA-BINDING DOMAIN PROTEIN"/>
    <property type="match status" value="1"/>
</dbReference>
<dbReference type="AlphaFoldDB" id="A0A6N2N8J6"/>
<name>A0A6N2N8J6_SALVM</name>
<feature type="region of interest" description="Disordered" evidence="1">
    <location>
        <begin position="126"/>
        <end position="151"/>
    </location>
</feature>
<evidence type="ECO:0000256" key="2">
    <source>
        <dbReference type="SAM" id="Phobius"/>
    </source>
</evidence>
<evidence type="ECO:0000256" key="1">
    <source>
        <dbReference type="SAM" id="MobiDB-lite"/>
    </source>
</evidence>
<keyword evidence="2" id="KW-0812">Transmembrane</keyword>
<gene>
    <name evidence="3" type="ORF">SVIM_LOCUS479138</name>
</gene>
<accession>A0A6N2N8J6</accession>
<organism evidence="3">
    <name type="scientific">Salix viminalis</name>
    <name type="common">Common osier</name>
    <name type="synonym">Basket willow</name>
    <dbReference type="NCBI Taxonomy" id="40686"/>
    <lineage>
        <taxon>Eukaryota</taxon>
        <taxon>Viridiplantae</taxon>
        <taxon>Streptophyta</taxon>
        <taxon>Embryophyta</taxon>
        <taxon>Tracheophyta</taxon>
        <taxon>Spermatophyta</taxon>
        <taxon>Magnoliopsida</taxon>
        <taxon>eudicotyledons</taxon>
        <taxon>Gunneridae</taxon>
        <taxon>Pentapetalae</taxon>
        <taxon>rosids</taxon>
        <taxon>fabids</taxon>
        <taxon>Malpighiales</taxon>
        <taxon>Salicaceae</taxon>
        <taxon>Saliceae</taxon>
        <taxon>Salix</taxon>
    </lineage>
</organism>
<keyword evidence="2" id="KW-0472">Membrane</keyword>
<dbReference type="PANTHER" id="PTHR37215:SF1">
    <property type="entry name" value="ACYL-COA-BINDING DOMAIN PROTEIN"/>
    <property type="match status" value="1"/>
</dbReference>
<dbReference type="EMBL" id="CAADRP010002185">
    <property type="protein sequence ID" value="VFU63062.1"/>
    <property type="molecule type" value="Genomic_DNA"/>
</dbReference>
<evidence type="ECO:0000313" key="3">
    <source>
        <dbReference type="EMBL" id="VFU63062.1"/>
    </source>
</evidence>
<feature type="transmembrane region" description="Helical" evidence="2">
    <location>
        <begin position="7"/>
        <end position="27"/>
    </location>
</feature>
<protein>
    <submittedName>
        <fullName evidence="3">Uncharacterized protein</fullName>
    </submittedName>
</protein>
<keyword evidence="2" id="KW-1133">Transmembrane helix</keyword>